<dbReference type="AlphaFoldDB" id="A0A7X1W6T2"/>
<dbReference type="SUPFAM" id="SSF56399">
    <property type="entry name" value="ADP-ribosylation"/>
    <property type="match status" value="1"/>
</dbReference>
<proteinExistence type="predicted"/>
<evidence type="ECO:0000313" key="1">
    <source>
        <dbReference type="EMBL" id="MQT46283.1"/>
    </source>
</evidence>
<reference evidence="1 2" key="1">
    <citation type="submission" date="2019-10" db="EMBL/GenBank/DDBJ databases">
        <title>Evaluation of single-gene subtyping targets for Pseudomonas.</title>
        <authorList>
            <person name="Reichler S.J."/>
            <person name="Orsi R.H."/>
            <person name="Wiedmann M."/>
            <person name="Martin N.H."/>
            <person name="Murphy S.I."/>
        </authorList>
    </citation>
    <scope>NUCLEOTIDE SEQUENCE [LARGE SCALE GENOMIC DNA]</scope>
    <source>
        <strain evidence="1 2">FSL R10-3257</strain>
    </source>
</reference>
<evidence type="ECO:0000313" key="2">
    <source>
        <dbReference type="Proteomes" id="UP000441404"/>
    </source>
</evidence>
<dbReference type="Gene3D" id="2.180.10.10">
    <property type="entry name" value="RHS repeat-associated core"/>
    <property type="match status" value="1"/>
</dbReference>
<accession>A0A7X1W6T2</accession>
<evidence type="ECO:0008006" key="3">
    <source>
        <dbReference type="Google" id="ProtNLM"/>
    </source>
</evidence>
<dbReference type="Proteomes" id="UP000441404">
    <property type="component" value="Unassembled WGS sequence"/>
</dbReference>
<gene>
    <name evidence="1" type="ORF">GHO40_06015</name>
</gene>
<comment type="caution">
    <text evidence="1">The sequence shown here is derived from an EMBL/GenBank/DDBJ whole genome shotgun (WGS) entry which is preliminary data.</text>
</comment>
<sequence>MPSSQNRDPYRYIYDPLDRLSSCGNAPTVMAQRFHNINRLSTLVQGALKESVFQTKDYLLAHQRSYLTDDTVLLVTDSPRTVLNPSYVRSDKSVAYCPYGYRAPAGGKYVLLGFNGECADPVTGHYLLGNGHRAFNPVLMRFNSPDNLSPFREGGINAYGYCGGDPINRTDEDGHAWSFWGALRKRWSAVFKIAEPLPTHRSLNSSEGTQVWRAASENYDRLGAKRKILKHKAKDESLFLKQRNKASSASKALLPEWKEARKNVMLTVNTESPFMTGPAVVSSSKSLYKVGFNDVVSVQAFYSREYIGAGLDGKLITVAEESISVR</sequence>
<dbReference type="EMBL" id="WIWJ01000007">
    <property type="protein sequence ID" value="MQT46283.1"/>
    <property type="molecule type" value="Genomic_DNA"/>
</dbReference>
<name>A0A7X1W6T2_9PSED</name>
<protein>
    <recommendedName>
        <fullName evidence="3">RHS repeat-associated core domain-containing protein</fullName>
    </recommendedName>
</protein>
<dbReference type="InterPro" id="IPR022385">
    <property type="entry name" value="Rhs_assc_core"/>
</dbReference>
<dbReference type="RefSeq" id="WP_153429391.1">
    <property type="nucleotide sequence ID" value="NZ_WIWJ01000007.1"/>
</dbReference>
<dbReference type="NCBIfam" id="TIGR03696">
    <property type="entry name" value="Rhs_assc_core"/>
    <property type="match status" value="1"/>
</dbReference>
<organism evidence="1 2">
    <name type="scientific">Pseudomonas helleri</name>
    <dbReference type="NCBI Taxonomy" id="1608996"/>
    <lineage>
        <taxon>Bacteria</taxon>
        <taxon>Pseudomonadati</taxon>
        <taxon>Pseudomonadota</taxon>
        <taxon>Gammaproteobacteria</taxon>
        <taxon>Pseudomonadales</taxon>
        <taxon>Pseudomonadaceae</taxon>
        <taxon>Pseudomonas</taxon>
    </lineage>
</organism>